<dbReference type="Proteomes" id="UP000789525">
    <property type="component" value="Unassembled WGS sequence"/>
</dbReference>
<sequence length="548" mass="62549">MVQSFPRECLEEVFHILENDKSTLLTCLLVNRFWCRSAVSFLWKHPFRLAKKPSPELIDIYISMFSPQVSRQLANEGINVNTNPPKRLFNYPSFIRKFRFDDLYESTSAWLQEGYDKGIQLRSELEIFDDLRVIKILVNELIKLFLSESPVIYFLSLNTQRLVGLIDRRFWSHHPGDIQYTPTSFEDFRGAYGFDDLLQLPSYAGAVNCLPYLREFEYGGDATDGKIVQALSMICKNLDSLEISFSSWQRKHADPIMMLSLLQAQHSLKRVVLRRGGSNCLSVLIEGLTSQANSLRRLEFNGADFRGSISLEAVTYCVNLETLIFDRCLGLSDEIVEPLSNATFHHLNKFVFRKSIAFRDLRNILGPNMHPPIIPLPPAVVPSIPSDSTKNDGSPDVTHPLAIMIQNTRGSLEDIRMGWKVWNMRRPLNLTPHAAGDFPPPSVLSTLSLYCPRLMVLEAHISRDTLPHFLVLLENCNHLEQLCISVGTELMDDEAFWTNMGKLLPMKLRHLLIVIGGTFWLMVLHWLLGNLRKEDGNVEEAGISEEDE</sequence>
<name>A0ACA9M5R5_9GLOM</name>
<feature type="non-terminal residue" evidence="1">
    <location>
        <position position="548"/>
    </location>
</feature>
<gene>
    <name evidence="1" type="ORF">ACOLOM_LOCUS5269</name>
</gene>
<reference evidence="1" key="1">
    <citation type="submission" date="2021-06" db="EMBL/GenBank/DDBJ databases">
        <authorList>
            <person name="Kallberg Y."/>
            <person name="Tangrot J."/>
            <person name="Rosling A."/>
        </authorList>
    </citation>
    <scope>NUCLEOTIDE SEQUENCE</scope>
    <source>
        <strain evidence="1">CL356</strain>
    </source>
</reference>
<evidence type="ECO:0000313" key="1">
    <source>
        <dbReference type="EMBL" id="CAG8561909.1"/>
    </source>
</evidence>
<keyword evidence="2" id="KW-1185">Reference proteome</keyword>
<evidence type="ECO:0000313" key="2">
    <source>
        <dbReference type="Proteomes" id="UP000789525"/>
    </source>
</evidence>
<proteinExistence type="predicted"/>
<organism evidence="1 2">
    <name type="scientific">Acaulospora colombiana</name>
    <dbReference type="NCBI Taxonomy" id="27376"/>
    <lineage>
        <taxon>Eukaryota</taxon>
        <taxon>Fungi</taxon>
        <taxon>Fungi incertae sedis</taxon>
        <taxon>Mucoromycota</taxon>
        <taxon>Glomeromycotina</taxon>
        <taxon>Glomeromycetes</taxon>
        <taxon>Diversisporales</taxon>
        <taxon>Acaulosporaceae</taxon>
        <taxon>Acaulospora</taxon>
    </lineage>
</organism>
<comment type="caution">
    <text evidence="1">The sequence shown here is derived from an EMBL/GenBank/DDBJ whole genome shotgun (WGS) entry which is preliminary data.</text>
</comment>
<protein>
    <submittedName>
        <fullName evidence="1">9160_t:CDS:1</fullName>
    </submittedName>
</protein>
<dbReference type="EMBL" id="CAJVPT010009459">
    <property type="protein sequence ID" value="CAG8561909.1"/>
    <property type="molecule type" value="Genomic_DNA"/>
</dbReference>
<accession>A0ACA9M5R5</accession>